<organism evidence="1 2">
    <name type="scientific">Sphingobacterium griseoflavum</name>
    <dbReference type="NCBI Taxonomy" id="1474952"/>
    <lineage>
        <taxon>Bacteria</taxon>
        <taxon>Pseudomonadati</taxon>
        <taxon>Bacteroidota</taxon>
        <taxon>Sphingobacteriia</taxon>
        <taxon>Sphingobacteriales</taxon>
        <taxon>Sphingobacteriaceae</taxon>
        <taxon>Sphingobacterium</taxon>
    </lineage>
</organism>
<sequence>MSISFLCCRSKKRKSNGAEETGNNTVSWLFPERYPQVHVLAQLLAQAIKKNTDTLGSVDL</sequence>
<evidence type="ECO:0000313" key="1">
    <source>
        <dbReference type="EMBL" id="GHE45612.1"/>
    </source>
</evidence>
<comment type="caution">
    <text evidence="1">The sequence shown here is derived from an EMBL/GenBank/DDBJ whole genome shotgun (WGS) entry which is preliminary data.</text>
</comment>
<gene>
    <name evidence="1" type="ORF">GCM10017764_31080</name>
</gene>
<reference evidence="2" key="1">
    <citation type="journal article" date="2019" name="Int. J. Syst. Evol. Microbiol.">
        <title>The Global Catalogue of Microorganisms (GCM) 10K type strain sequencing project: providing services to taxonomists for standard genome sequencing and annotation.</title>
        <authorList>
            <consortium name="The Broad Institute Genomics Platform"/>
            <consortium name="The Broad Institute Genome Sequencing Center for Infectious Disease"/>
            <person name="Wu L."/>
            <person name="Ma J."/>
        </authorList>
    </citation>
    <scope>NUCLEOTIDE SEQUENCE [LARGE SCALE GENOMIC DNA]</scope>
    <source>
        <strain evidence="2">CGMCC 1.12966</strain>
    </source>
</reference>
<accession>A0ABQ3HXW8</accession>
<proteinExistence type="predicted"/>
<protein>
    <submittedName>
        <fullName evidence="1">Uncharacterized protein</fullName>
    </submittedName>
</protein>
<dbReference type="Proteomes" id="UP000620550">
    <property type="component" value="Unassembled WGS sequence"/>
</dbReference>
<dbReference type="EMBL" id="BNAF01000013">
    <property type="protein sequence ID" value="GHE45612.1"/>
    <property type="molecule type" value="Genomic_DNA"/>
</dbReference>
<name>A0ABQ3HXW8_9SPHI</name>
<keyword evidence="2" id="KW-1185">Reference proteome</keyword>
<evidence type="ECO:0000313" key="2">
    <source>
        <dbReference type="Proteomes" id="UP000620550"/>
    </source>
</evidence>